<dbReference type="Gene3D" id="3.30.70.1710">
    <property type="match status" value="2"/>
</dbReference>
<dbReference type="PROSITE" id="PS51930">
    <property type="entry name" value="BMC_2"/>
    <property type="match status" value="2"/>
</dbReference>
<dbReference type="InterPro" id="IPR037233">
    <property type="entry name" value="CcmK-like_sf"/>
</dbReference>
<keyword evidence="2" id="KW-1283">Bacterial microcompartment</keyword>
<dbReference type="Pfam" id="PF00936">
    <property type="entry name" value="BMC"/>
    <property type="match status" value="2"/>
</dbReference>
<dbReference type="EMBL" id="RBZP01000025">
    <property type="protein sequence ID" value="RKQ29263.1"/>
    <property type="molecule type" value="Genomic_DNA"/>
</dbReference>
<name>A0A494ZUF4_9BACI</name>
<organism evidence="5 6">
    <name type="scientific">Oceanobacillus halophilus</name>
    <dbReference type="NCBI Taxonomy" id="930130"/>
    <lineage>
        <taxon>Bacteria</taxon>
        <taxon>Bacillati</taxon>
        <taxon>Bacillota</taxon>
        <taxon>Bacilli</taxon>
        <taxon>Bacillales</taxon>
        <taxon>Bacillaceae</taxon>
        <taxon>Oceanobacillus</taxon>
    </lineage>
</organism>
<evidence type="ECO:0000259" key="4">
    <source>
        <dbReference type="PROSITE" id="PS51930"/>
    </source>
</evidence>
<dbReference type="PIRSF" id="PIRSF034834">
    <property type="entry name" value="PduT"/>
    <property type="match status" value="1"/>
</dbReference>
<evidence type="ECO:0000256" key="3">
    <source>
        <dbReference type="PROSITE-ProRule" id="PRU01278"/>
    </source>
</evidence>
<dbReference type="PANTHER" id="PTHR33941:SF11">
    <property type="entry name" value="BACTERIAL MICROCOMPARTMENT SHELL PROTEIN PDUJ"/>
    <property type="match status" value="1"/>
</dbReference>
<sequence length="182" mass="18930">MAKAIGVVEFVSIARGIYTADQMVKAADVDIVTANSSCPGKYIAIIHGEVAAVEDSVRVGERMAGEYFVDSMIIPNVNPEVFPAIGGATMPDDIQALGIMEAFSIATMILAADAILKAANVQAIELRLGNGIGGKAFFTFTGDVGAVEASIDAGKAIAKEKGLLVNAEVIPSPYPKLIPTLY</sequence>
<reference evidence="5 6" key="1">
    <citation type="journal article" date="2016" name="Int. J. Syst. Evol. Microbiol.">
        <title>Oceanobacillus halophilus sp. nov., a novel moderately halophilic bacterium from a hypersaline lake.</title>
        <authorList>
            <person name="Amoozegar M.A."/>
            <person name="Bagheri M."/>
            <person name="Makhdoumi A."/>
            <person name="Nikou M.M."/>
            <person name="Fazeli S.A.S."/>
            <person name="Schumann P."/>
            <person name="Sproer C."/>
            <person name="Sanchez-Porro C."/>
            <person name="Ventosa A."/>
        </authorList>
    </citation>
    <scope>NUCLEOTIDE SEQUENCE [LARGE SCALE GENOMIC DNA]</scope>
    <source>
        <strain evidence="5 6">DSM 23996</strain>
    </source>
</reference>
<accession>A0A494ZUF4</accession>
<evidence type="ECO:0000256" key="2">
    <source>
        <dbReference type="ARBA" id="ARBA00024446"/>
    </source>
</evidence>
<comment type="similarity">
    <text evidence="3">Belongs to the bacterial microcompartments protein family.</text>
</comment>
<dbReference type="SUPFAM" id="SSF143414">
    <property type="entry name" value="CcmK-like"/>
    <property type="match status" value="2"/>
</dbReference>
<dbReference type="RefSeq" id="WP_121205965.1">
    <property type="nucleotide sequence ID" value="NZ_RBZP01000025.1"/>
</dbReference>
<feature type="domain" description="BMC" evidence="4">
    <location>
        <begin position="4"/>
        <end position="86"/>
    </location>
</feature>
<dbReference type="CDD" id="cd07054">
    <property type="entry name" value="BMC_PduT_repeat2"/>
    <property type="match status" value="1"/>
</dbReference>
<gene>
    <name evidence="5" type="ORF">D8M06_17950</name>
</gene>
<dbReference type="InterPro" id="IPR050575">
    <property type="entry name" value="BMC_shell"/>
</dbReference>
<comment type="caution">
    <text evidence="5">The sequence shown here is derived from an EMBL/GenBank/DDBJ whole genome shotgun (WGS) entry which is preliminary data.</text>
</comment>
<dbReference type="AlphaFoldDB" id="A0A494ZUF4"/>
<dbReference type="InterPro" id="IPR044872">
    <property type="entry name" value="CcmK/CsoS1_BMC"/>
</dbReference>
<keyword evidence="6" id="KW-1185">Reference proteome</keyword>
<evidence type="ECO:0000313" key="5">
    <source>
        <dbReference type="EMBL" id="RKQ29263.1"/>
    </source>
</evidence>
<dbReference type="PANTHER" id="PTHR33941">
    <property type="entry name" value="PROPANEDIOL UTILIZATION PROTEIN PDUA"/>
    <property type="match status" value="1"/>
</dbReference>
<feature type="domain" description="BMC" evidence="4">
    <location>
        <begin position="96"/>
        <end position="182"/>
    </location>
</feature>
<evidence type="ECO:0000313" key="6">
    <source>
        <dbReference type="Proteomes" id="UP000269301"/>
    </source>
</evidence>
<dbReference type="GO" id="GO:0031469">
    <property type="term" value="C:bacterial microcompartment"/>
    <property type="evidence" value="ECO:0007669"/>
    <property type="project" value="UniProtKB-SubCell"/>
</dbReference>
<comment type="subcellular location">
    <subcellularLocation>
        <location evidence="1">Bacterial microcompartment</location>
    </subcellularLocation>
</comment>
<dbReference type="InterPro" id="IPR000249">
    <property type="entry name" value="BMC_dom"/>
</dbReference>
<evidence type="ECO:0000256" key="1">
    <source>
        <dbReference type="ARBA" id="ARBA00024322"/>
    </source>
</evidence>
<proteinExistence type="inferred from homology"/>
<protein>
    <submittedName>
        <fullName evidence="5">BMC domain-containing protein</fullName>
    </submittedName>
</protein>
<dbReference type="OrthoDB" id="9791973at2"/>
<dbReference type="Proteomes" id="UP000269301">
    <property type="component" value="Unassembled WGS sequence"/>
</dbReference>
<dbReference type="SMART" id="SM00877">
    <property type="entry name" value="BMC"/>
    <property type="match status" value="2"/>
</dbReference>
<dbReference type="InterPro" id="IPR011238">
    <property type="entry name" value="Micro_shell_prot_PduT"/>
</dbReference>
<dbReference type="CDD" id="cd07053">
    <property type="entry name" value="BMC_PduT_repeat1"/>
    <property type="match status" value="1"/>
</dbReference>